<dbReference type="Proteomes" id="UP000232133">
    <property type="component" value="Chromosome"/>
</dbReference>
<accession>A0A2H4U7R5</accession>
<comment type="function">
    <text evidence="7 11">Catalyzes the ATP-dependent conversion of 7-carboxy-7-deazaguanine (CDG) to 7-cyano-7-deazaguanine (preQ(0)).</text>
</comment>
<organism evidence="12 13">
    <name type="scientific">Methanobrevibacter smithii</name>
    <dbReference type="NCBI Taxonomy" id="2173"/>
    <lineage>
        <taxon>Archaea</taxon>
        <taxon>Methanobacteriati</taxon>
        <taxon>Methanobacteriota</taxon>
        <taxon>Methanomada group</taxon>
        <taxon>Methanobacteria</taxon>
        <taxon>Methanobacteriales</taxon>
        <taxon>Methanobacteriaceae</taxon>
        <taxon>Methanobrevibacter</taxon>
    </lineage>
</organism>
<dbReference type="AlphaFoldDB" id="A0A2H4U7R5"/>
<dbReference type="HAMAP" id="MF_01633">
    <property type="entry name" value="QueC"/>
    <property type="match status" value="1"/>
</dbReference>
<evidence type="ECO:0000256" key="1">
    <source>
        <dbReference type="ARBA" id="ARBA00005061"/>
    </source>
</evidence>
<dbReference type="EC" id="6.3.4.20" evidence="9 11"/>
<keyword evidence="4 11" id="KW-0547">Nucleotide-binding</keyword>
<dbReference type="PANTHER" id="PTHR42914">
    <property type="entry name" value="7-CYANO-7-DEAZAGUANINE SYNTHASE"/>
    <property type="match status" value="1"/>
</dbReference>
<name>A0A2H4U7R5_METSM</name>
<evidence type="ECO:0000256" key="5">
    <source>
        <dbReference type="ARBA" id="ARBA00022833"/>
    </source>
</evidence>
<dbReference type="PIRSF" id="PIRSF006293">
    <property type="entry name" value="ExsB"/>
    <property type="match status" value="1"/>
</dbReference>
<comment type="cofactor">
    <cofactor evidence="11">
        <name>Zn(2+)</name>
        <dbReference type="ChEBI" id="CHEBI:29105"/>
    </cofactor>
    <text evidence="11">Binds 1 zinc ion per subunit.</text>
</comment>
<comment type="similarity">
    <text evidence="8 11">Belongs to the QueC family.</text>
</comment>
<feature type="binding site" evidence="11">
    <location>
        <position position="201"/>
    </location>
    <ligand>
        <name>Zn(2+)</name>
        <dbReference type="ChEBI" id="CHEBI:29105"/>
    </ligand>
</feature>
<evidence type="ECO:0000256" key="11">
    <source>
        <dbReference type="HAMAP-Rule" id="MF_01633"/>
    </source>
</evidence>
<keyword evidence="5 11" id="KW-0862">Zinc</keyword>
<evidence type="ECO:0000256" key="9">
    <source>
        <dbReference type="ARBA" id="ARBA00039149"/>
    </source>
</evidence>
<dbReference type="GO" id="GO:0016879">
    <property type="term" value="F:ligase activity, forming carbon-nitrogen bonds"/>
    <property type="evidence" value="ECO:0007669"/>
    <property type="project" value="UniProtKB-UniRule"/>
</dbReference>
<evidence type="ECO:0000256" key="10">
    <source>
        <dbReference type="ARBA" id="ARBA00047890"/>
    </source>
</evidence>
<comment type="pathway">
    <text evidence="1 11">Purine metabolism; 7-cyano-7-deazaguanine biosynthesis.</text>
</comment>
<evidence type="ECO:0000313" key="12">
    <source>
        <dbReference type="EMBL" id="ATZ60147.1"/>
    </source>
</evidence>
<feature type="binding site" evidence="11">
    <location>
        <position position="204"/>
    </location>
    <ligand>
        <name>Zn(2+)</name>
        <dbReference type="ChEBI" id="CHEBI:29105"/>
    </ligand>
</feature>
<evidence type="ECO:0000256" key="6">
    <source>
        <dbReference type="ARBA" id="ARBA00022840"/>
    </source>
</evidence>
<dbReference type="Pfam" id="PF06508">
    <property type="entry name" value="QueC"/>
    <property type="match status" value="1"/>
</dbReference>
<keyword evidence="2 11" id="KW-0436">Ligase</keyword>
<dbReference type="SUPFAM" id="SSF52402">
    <property type="entry name" value="Adenine nucleotide alpha hydrolases-like"/>
    <property type="match status" value="1"/>
</dbReference>
<evidence type="ECO:0000256" key="3">
    <source>
        <dbReference type="ARBA" id="ARBA00022723"/>
    </source>
</evidence>
<protein>
    <recommendedName>
        <fullName evidence="9 11">7-cyano-7-deazaguanine synthase</fullName>
        <ecNumber evidence="9 11">6.3.4.20</ecNumber>
    </recommendedName>
    <alternativeName>
        <fullName evidence="11">7-cyano-7-carbaguanine synthase</fullName>
    </alternativeName>
    <alternativeName>
        <fullName evidence="11">Archaeosine biosynthesis protein QueC</fullName>
    </alternativeName>
    <alternativeName>
        <fullName evidence="11">PreQ(0) synthase</fullName>
    </alternativeName>
</protein>
<keyword evidence="6 11" id="KW-0067">ATP-binding</keyword>
<dbReference type="CDD" id="cd01995">
    <property type="entry name" value="QueC-like"/>
    <property type="match status" value="1"/>
</dbReference>
<keyword evidence="3 11" id="KW-0479">Metal-binding</keyword>
<evidence type="ECO:0000313" key="13">
    <source>
        <dbReference type="Proteomes" id="UP000232133"/>
    </source>
</evidence>
<dbReference type="UniPathway" id="UPA00391"/>
<reference evidence="12 13" key="1">
    <citation type="submission" date="2016-10" db="EMBL/GenBank/DDBJ databases">
        <authorList>
            <person name="Varghese N."/>
        </authorList>
    </citation>
    <scope>NUCLEOTIDE SEQUENCE [LARGE SCALE GENOMIC DNA]</scope>
    <source>
        <strain evidence="12 13">KB11</strain>
    </source>
</reference>
<feature type="binding site" evidence="11">
    <location>
        <begin position="10"/>
        <end position="20"/>
    </location>
    <ligand>
        <name>ATP</name>
        <dbReference type="ChEBI" id="CHEBI:30616"/>
    </ligand>
</feature>
<dbReference type="PANTHER" id="PTHR42914:SF1">
    <property type="entry name" value="7-CYANO-7-DEAZAGUANINE SYNTHASE"/>
    <property type="match status" value="1"/>
</dbReference>
<dbReference type="RefSeq" id="WP_100815655.1">
    <property type="nucleotide sequence ID" value="NZ_CP017803.1"/>
</dbReference>
<evidence type="ECO:0000256" key="4">
    <source>
        <dbReference type="ARBA" id="ARBA00022741"/>
    </source>
</evidence>
<dbReference type="NCBIfam" id="TIGR00364">
    <property type="entry name" value="7-cyano-7-deazaguanine synthase QueC"/>
    <property type="match status" value="1"/>
</dbReference>
<dbReference type="GO" id="GO:0008270">
    <property type="term" value="F:zinc ion binding"/>
    <property type="evidence" value="ECO:0007669"/>
    <property type="project" value="UniProtKB-UniRule"/>
</dbReference>
<feature type="binding site" evidence="11">
    <location>
        <position position="193"/>
    </location>
    <ligand>
        <name>Zn(2+)</name>
        <dbReference type="ChEBI" id="CHEBI:29105"/>
    </ligand>
</feature>
<dbReference type="Gene3D" id="3.40.50.620">
    <property type="entry name" value="HUPs"/>
    <property type="match status" value="1"/>
</dbReference>
<dbReference type="EMBL" id="CP017803">
    <property type="protein sequence ID" value="ATZ60147.1"/>
    <property type="molecule type" value="Genomic_DNA"/>
</dbReference>
<sequence>MMTKKAIAVLSGGLDSCVATCVYAEDYEIHGITFNYGQKSFKQELKASEEICKKMGFTHEVIDLPWLNKISNSSLTSDNEIPTLTNEELDDLDICEDTASSVWVPGRNIVFTSIATSYAESIGAEIIIVGWDKEEAATFPDNSKEFLESFNNMLNVGSPQNIEIKAPAIDLNKDEIVKLGDEIKAPMELSYSCYTGHEKHCGVCESCMRRKRAFKLADVKDPSEYNE</sequence>
<gene>
    <name evidence="11" type="primary">queC</name>
    <name evidence="12" type="ORF">BK798_06810</name>
</gene>
<feature type="binding site" evidence="11">
    <location>
        <position position="207"/>
    </location>
    <ligand>
        <name>Zn(2+)</name>
        <dbReference type="ChEBI" id="CHEBI:29105"/>
    </ligand>
</feature>
<comment type="catalytic activity">
    <reaction evidence="10 11">
        <text>7-carboxy-7-carbaguanine + NH4(+) + 2 ATP = 7-cyano-7-carbaguanine + 2 AMP + 2 diphosphate + 2 H(+)</text>
        <dbReference type="Rhea" id="RHEA:27982"/>
        <dbReference type="ChEBI" id="CHEBI:15378"/>
        <dbReference type="ChEBI" id="CHEBI:28938"/>
        <dbReference type="ChEBI" id="CHEBI:30616"/>
        <dbReference type="ChEBI" id="CHEBI:33019"/>
        <dbReference type="ChEBI" id="CHEBI:45075"/>
        <dbReference type="ChEBI" id="CHEBI:61036"/>
        <dbReference type="ChEBI" id="CHEBI:456215"/>
        <dbReference type="EC" id="6.3.4.20"/>
    </reaction>
</comment>
<proteinExistence type="inferred from homology"/>
<dbReference type="GO" id="GO:0005524">
    <property type="term" value="F:ATP binding"/>
    <property type="evidence" value="ECO:0007669"/>
    <property type="project" value="UniProtKB-UniRule"/>
</dbReference>
<evidence type="ECO:0000256" key="2">
    <source>
        <dbReference type="ARBA" id="ARBA00022598"/>
    </source>
</evidence>
<evidence type="ECO:0000256" key="8">
    <source>
        <dbReference type="ARBA" id="ARBA00037993"/>
    </source>
</evidence>
<dbReference type="GeneID" id="35119074"/>
<dbReference type="InterPro" id="IPR018317">
    <property type="entry name" value="QueC"/>
</dbReference>
<dbReference type="InterPro" id="IPR014729">
    <property type="entry name" value="Rossmann-like_a/b/a_fold"/>
</dbReference>
<evidence type="ECO:0000256" key="7">
    <source>
        <dbReference type="ARBA" id="ARBA00037768"/>
    </source>
</evidence>